<dbReference type="Pfam" id="PF04570">
    <property type="entry name" value="zf-FLZ"/>
    <property type="match status" value="1"/>
</dbReference>
<evidence type="ECO:0000313" key="6">
    <source>
        <dbReference type="EMBL" id="PKA62539.1"/>
    </source>
</evidence>
<dbReference type="InterPro" id="IPR044604">
    <property type="entry name" value="FLZ12/13/14"/>
</dbReference>
<evidence type="ECO:0000256" key="2">
    <source>
        <dbReference type="ARBA" id="ARBA00022723"/>
    </source>
</evidence>
<organism evidence="6 7">
    <name type="scientific">Apostasia shenzhenica</name>
    <dbReference type="NCBI Taxonomy" id="1088818"/>
    <lineage>
        <taxon>Eukaryota</taxon>
        <taxon>Viridiplantae</taxon>
        <taxon>Streptophyta</taxon>
        <taxon>Embryophyta</taxon>
        <taxon>Tracheophyta</taxon>
        <taxon>Spermatophyta</taxon>
        <taxon>Magnoliopsida</taxon>
        <taxon>Liliopsida</taxon>
        <taxon>Asparagales</taxon>
        <taxon>Orchidaceae</taxon>
        <taxon>Apostasioideae</taxon>
        <taxon>Apostasia</taxon>
    </lineage>
</organism>
<feature type="zinc finger region" description="FLZ-type" evidence="3">
    <location>
        <begin position="122"/>
        <end position="165"/>
    </location>
</feature>
<evidence type="ECO:0000313" key="7">
    <source>
        <dbReference type="Proteomes" id="UP000236161"/>
    </source>
</evidence>
<accession>A0A2I0B420</accession>
<proteinExistence type="inferred from homology"/>
<evidence type="ECO:0000259" key="5">
    <source>
        <dbReference type="PROSITE" id="PS51795"/>
    </source>
</evidence>
<reference evidence="6 7" key="1">
    <citation type="journal article" date="2017" name="Nature">
        <title>The Apostasia genome and the evolution of orchids.</title>
        <authorList>
            <person name="Zhang G.Q."/>
            <person name="Liu K.W."/>
            <person name="Li Z."/>
            <person name="Lohaus R."/>
            <person name="Hsiao Y.Y."/>
            <person name="Niu S.C."/>
            <person name="Wang J.Y."/>
            <person name="Lin Y.C."/>
            <person name="Xu Q."/>
            <person name="Chen L.J."/>
            <person name="Yoshida K."/>
            <person name="Fujiwara S."/>
            <person name="Wang Z.W."/>
            <person name="Zhang Y.Q."/>
            <person name="Mitsuda N."/>
            <person name="Wang M."/>
            <person name="Liu G.H."/>
            <person name="Pecoraro L."/>
            <person name="Huang H.X."/>
            <person name="Xiao X.J."/>
            <person name="Lin M."/>
            <person name="Wu X.Y."/>
            <person name="Wu W.L."/>
            <person name="Chen Y.Y."/>
            <person name="Chang S.B."/>
            <person name="Sakamoto S."/>
            <person name="Ohme-Takagi M."/>
            <person name="Yagi M."/>
            <person name="Zeng S.J."/>
            <person name="Shen C.Y."/>
            <person name="Yeh C.M."/>
            <person name="Luo Y.B."/>
            <person name="Tsai W.C."/>
            <person name="Van de Peer Y."/>
            <person name="Liu Z.J."/>
        </authorList>
    </citation>
    <scope>NUCLEOTIDE SEQUENCE [LARGE SCALE GENOMIC DNA]</scope>
    <source>
        <strain evidence="7">cv. Shenzhen</strain>
        <tissue evidence="6">Stem</tissue>
    </source>
</reference>
<evidence type="ECO:0000256" key="1">
    <source>
        <dbReference type="ARBA" id="ARBA00009374"/>
    </source>
</evidence>
<keyword evidence="2" id="KW-0479">Metal-binding</keyword>
<evidence type="ECO:0000256" key="4">
    <source>
        <dbReference type="SAM" id="MobiDB-lite"/>
    </source>
</evidence>
<dbReference type="GO" id="GO:0046872">
    <property type="term" value="F:metal ion binding"/>
    <property type="evidence" value="ECO:0007669"/>
    <property type="project" value="UniProtKB-KW"/>
</dbReference>
<comment type="similarity">
    <text evidence="1">Belongs to the FLZ family.</text>
</comment>
<dbReference type="AlphaFoldDB" id="A0A2I0B420"/>
<name>A0A2I0B420_9ASPA</name>
<feature type="region of interest" description="Disordered" evidence="4">
    <location>
        <begin position="53"/>
        <end position="78"/>
    </location>
</feature>
<feature type="domain" description="FLZ-type" evidence="5">
    <location>
        <begin position="122"/>
        <end position="165"/>
    </location>
</feature>
<protein>
    <recommendedName>
        <fullName evidence="5">FLZ-type domain-containing protein</fullName>
    </recommendedName>
</protein>
<keyword evidence="7" id="KW-1185">Reference proteome</keyword>
<gene>
    <name evidence="6" type="ORF">AXF42_Ash012125</name>
</gene>
<evidence type="ECO:0000256" key="3">
    <source>
        <dbReference type="PROSITE-ProRule" id="PRU01131"/>
    </source>
</evidence>
<dbReference type="PROSITE" id="PS51795">
    <property type="entry name" value="ZF_FLZ"/>
    <property type="match status" value="1"/>
</dbReference>
<dbReference type="OrthoDB" id="777466at2759"/>
<dbReference type="EMBL" id="KZ451916">
    <property type="protein sequence ID" value="PKA62539.1"/>
    <property type="molecule type" value="Genomic_DNA"/>
</dbReference>
<dbReference type="InterPro" id="IPR007650">
    <property type="entry name" value="Zf-FLZ_dom"/>
</dbReference>
<dbReference type="PANTHER" id="PTHR47208">
    <property type="entry name" value="OS02G0174800 PROTEIN"/>
    <property type="match status" value="1"/>
</dbReference>
<dbReference type="PANTHER" id="PTHR47208:SF1">
    <property type="entry name" value="OS02G0174800 PROTEIN"/>
    <property type="match status" value="1"/>
</dbReference>
<sequence length="193" mass="20776">MLSCGKRFAETLDAAPPLLSPEGFSGYFQRRGGAVGLGIVVAMCEPARSKPIPIRPAHVPASAAKQRERARHPAAATGSDDDECYTCVTSHVGGNPVRKKVYFDDGFAGDGGFFSESPPPAEFLSRCFLCRKMLHGLDIYMYRGEKAFCSAECRCQQILSDEQKEKRWGSKAAKSLKLSASPPILLSASVSAA</sequence>
<dbReference type="Proteomes" id="UP000236161">
    <property type="component" value="Unassembled WGS sequence"/>
</dbReference>